<comment type="caution">
    <text evidence="1">The sequence shown here is derived from an EMBL/GenBank/DDBJ whole genome shotgun (WGS) entry which is preliminary data.</text>
</comment>
<evidence type="ECO:0000313" key="1">
    <source>
        <dbReference type="EMBL" id="GAA4072421.1"/>
    </source>
</evidence>
<proteinExistence type="predicted"/>
<evidence type="ECO:0000313" key="2">
    <source>
        <dbReference type="Proteomes" id="UP001500683"/>
    </source>
</evidence>
<evidence type="ECO:0008006" key="3">
    <source>
        <dbReference type="Google" id="ProtNLM"/>
    </source>
</evidence>
<keyword evidence="2" id="KW-1185">Reference proteome</keyword>
<sequence>MGHEVLLIFADPVHPEEFLDLVEELGGVRRPDQWTNGRLSRGDRHVWVTVAPDSAPEFEPDDLVEYEKKLGAPMLASVELSISSTEGSDAVAMELIEAAARRWRTVVDNDHGEVFSVDELRGIPPERLPFAGRRR</sequence>
<accession>A0ABP7VQX8</accession>
<dbReference type="EMBL" id="BAAAZG010000018">
    <property type="protein sequence ID" value="GAA4072421.1"/>
    <property type="molecule type" value="Genomic_DNA"/>
</dbReference>
<organism evidence="1 2">
    <name type="scientific">Actinomadura miaoliensis</name>
    <dbReference type="NCBI Taxonomy" id="430685"/>
    <lineage>
        <taxon>Bacteria</taxon>
        <taxon>Bacillati</taxon>
        <taxon>Actinomycetota</taxon>
        <taxon>Actinomycetes</taxon>
        <taxon>Streptosporangiales</taxon>
        <taxon>Thermomonosporaceae</taxon>
        <taxon>Actinomadura</taxon>
    </lineage>
</organism>
<gene>
    <name evidence="1" type="ORF">GCM10022214_30630</name>
</gene>
<name>A0ABP7VQX8_9ACTN</name>
<dbReference type="Proteomes" id="UP001500683">
    <property type="component" value="Unassembled WGS sequence"/>
</dbReference>
<reference evidence="2" key="1">
    <citation type="journal article" date="2019" name="Int. J. Syst. Evol. Microbiol.">
        <title>The Global Catalogue of Microorganisms (GCM) 10K type strain sequencing project: providing services to taxonomists for standard genome sequencing and annotation.</title>
        <authorList>
            <consortium name="The Broad Institute Genomics Platform"/>
            <consortium name="The Broad Institute Genome Sequencing Center for Infectious Disease"/>
            <person name="Wu L."/>
            <person name="Ma J."/>
        </authorList>
    </citation>
    <scope>NUCLEOTIDE SEQUENCE [LARGE SCALE GENOMIC DNA]</scope>
    <source>
        <strain evidence="2">JCM 16702</strain>
    </source>
</reference>
<protein>
    <recommendedName>
        <fullName evidence="3">VOC family protein</fullName>
    </recommendedName>
</protein>
<dbReference type="RefSeq" id="WP_344947000.1">
    <property type="nucleotide sequence ID" value="NZ_BAAAZG010000018.1"/>
</dbReference>